<dbReference type="AlphaFoldDB" id="A0A4Y2V882"/>
<keyword evidence="2" id="KW-1185">Reference proteome</keyword>
<organism evidence="1 2">
    <name type="scientific">Araneus ventricosus</name>
    <name type="common">Orbweaver spider</name>
    <name type="synonym">Epeira ventricosa</name>
    <dbReference type="NCBI Taxonomy" id="182803"/>
    <lineage>
        <taxon>Eukaryota</taxon>
        <taxon>Metazoa</taxon>
        <taxon>Ecdysozoa</taxon>
        <taxon>Arthropoda</taxon>
        <taxon>Chelicerata</taxon>
        <taxon>Arachnida</taxon>
        <taxon>Araneae</taxon>
        <taxon>Araneomorphae</taxon>
        <taxon>Entelegynae</taxon>
        <taxon>Araneoidea</taxon>
        <taxon>Araneidae</taxon>
        <taxon>Araneus</taxon>
    </lineage>
</organism>
<name>A0A4Y2V882_ARAVE</name>
<reference evidence="1 2" key="1">
    <citation type="journal article" date="2019" name="Sci. Rep.">
        <title>Orb-weaving spider Araneus ventricosus genome elucidates the spidroin gene catalogue.</title>
        <authorList>
            <person name="Kono N."/>
            <person name="Nakamura H."/>
            <person name="Ohtoshi R."/>
            <person name="Moran D.A.P."/>
            <person name="Shinohara A."/>
            <person name="Yoshida Y."/>
            <person name="Fujiwara M."/>
            <person name="Mori M."/>
            <person name="Tomita M."/>
            <person name="Arakawa K."/>
        </authorList>
    </citation>
    <scope>NUCLEOTIDE SEQUENCE [LARGE SCALE GENOMIC DNA]</scope>
</reference>
<dbReference type="EMBL" id="BGPR01044047">
    <property type="protein sequence ID" value="GBO20732.1"/>
    <property type="molecule type" value="Genomic_DNA"/>
</dbReference>
<proteinExistence type="predicted"/>
<evidence type="ECO:0000313" key="2">
    <source>
        <dbReference type="Proteomes" id="UP000499080"/>
    </source>
</evidence>
<comment type="caution">
    <text evidence="1">The sequence shown here is derived from an EMBL/GenBank/DDBJ whole genome shotgun (WGS) entry which is preliminary data.</text>
</comment>
<accession>A0A4Y2V882</accession>
<sequence>MPNHSLPITSTSGEGKDLKISRLLAFIPNCHDHNIPQPLEESFENIVGKKRVYYSQLTATYPLRPEGKPVYLSPSSPGEGKFENIRTGQHYLYPAIRPPLLQSLKCFGNALGNVAVYHGLPCGLLHWRGGFKMQVVLAAQPLSAAWKEKFLKCHDRPSCPASQGLPSAS</sequence>
<evidence type="ECO:0000313" key="1">
    <source>
        <dbReference type="EMBL" id="GBO20732.1"/>
    </source>
</evidence>
<protein>
    <submittedName>
        <fullName evidence="1">Uncharacterized protein</fullName>
    </submittedName>
</protein>
<gene>
    <name evidence="1" type="ORF">AVEN_177186_1</name>
</gene>
<dbReference type="Proteomes" id="UP000499080">
    <property type="component" value="Unassembled WGS sequence"/>
</dbReference>